<reference evidence="6 7" key="1">
    <citation type="submission" date="2021-03" db="EMBL/GenBank/DDBJ databases">
        <title>Antimicrobial resistance genes in bacteria isolated from Japanese honey, and their potential for conferring macrolide and lincosamide resistance in the American foulbrood pathogen Paenibacillus larvae.</title>
        <authorList>
            <person name="Okamoto M."/>
            <person name="Kumagai M."/>
            <person name="Kanamori H."/>
            <person name="Takamatsu D."/>
        </authorList>
    </citation>
    <scope>NUCLEOTIDE SEQUENCE [LARGE SCALE GENOMIC DNA]</scope>
    <source>
        <strain evidence="6 7">J1TS3</strain>
    </source>
</reference>
<comment type="subcellular location">
    <subcellularLocation>
        <location evidence="1">Bacterial microcompartment</location>
    </subcellularLocation>
</comment>
<dbReference type="InterPro" id="IPR050575">
    <property type="entry name" value="BMC_shell"/>
</dbReference>
<evidence type="ECO:0000259" key="5">
    <source>
        <dbReference type="PROSITE" id="PS51930"/>
    </source>
</evidence>
<evidence type="ECO:0000256" key="1">
    <source>
        <dbReference type="ARBA" id="ARBA00024322"/>
    </source>
</evidence>
<evidence type="ECO:0000256" key="4">
    <source>
        <dbReference type="SAM" id="MobiDB-lite"/>
    </source>
</evidence>
<dbReference type="Pfam" id="PF00936">
    <property type="entry name" value="BMC"/>
    <property type="match status" value="1"/>
</dbReference>
<protein>
    <recommendedName>
        <fullName evidence="5">BMC domain-containing protein</fullName>
    </recommendedName>
</protein>
<dbReference type="Gene3D" id="3.30.70.1710">
    <property type="match status" value="1"/>
</dbReference>
<gene>
    <name evidence="6" type="ORF">J1TS3_28930</name>
</gene>
<feature type="region of interest" description="Disordered" evidence="4">
    <location>
        <begin position="100"/>
        <end position="164"/>
    </location>
</feature>
<dbReference type="InterPro" id="IPR000249">
    <property type="entry name" value="BMC_dom"/>
</dbReference>
<name>A0ABQ4K7P2_9BACI</name>
<feature type="domain" description="BMC" evidence="5">
    <location>
        <begin position="3"/>
        <end position="91"/>
    </location>
</feature>
<sequence>MFALGLIETVGYTTAVSAADAAVKAADVDIIGMEKVIGVSGYVGVTIHLSGDVAAVTSAVEAGRKQGELIGEIISTDVIPRAHSEVSQKLLSKFLIKESAEKKSQNISPTESKPGTESINPKKKTSKSAGSPKSSKGQSKTKDTATENTEAKNVTENGDGEKKA</sequence>
<evidence type="ECO:0000313" key="6">
    <source>
        <dbReference type="EMBL" id="GIN21759.1"/>
    </source>
</evidence>
<organism evidence="6 7">
    <name type="scientific">Siminovitchia fordii</name>
    <dbReference type="NCBI Taxonomy" id="254759"/>
    <lineage>
        <taxon>Bacteria</taxon>
        <taxon>Bacillati</taxon>
        <taxon>Bacillota</taxon>
        <taxon>Bacilli</taxon>
        <taxon>Bacillales</taxon>
        <taxon>Bacillaceae</taxon>
        <taxon>Siminovitchia</taxon>
    </lineage>
</organism>
<keyword evidence="2" id="KW-1283">Bacterial microcompartment</keyword>
<dbReference type="PANTHER" id="PTHR33941">
    <property type="entry name" value="PROPANEDIOL UTILIZATION PROTEIN PDUA"/>
    <property type="match status" value="1"/>
</dbReference>
<comment type="caution">
    <text evidence="6">The sequence shown here is derived from an EMBL/GenBank/DDBJ whole genome shotgun (WGS) entry which is preliminary data.</text>
</comment>
<feature type="compositionally biased region" description="Low complexity" evidence="4">
    <location>
        <begin position="127"/>
        <end position="138"/>
    </location>
</feature>
<dbReference type="RefSeq" id="WP_212963458.1">
    <property type="nucleotide sequence ID" value="NZ_BOQT01000010.1"/>
</dbReference>
<comment type="similarity">
    <text evidence="3">Belongs to the bacterial microcompartments protein family.</text>
</comment>
<keyword evidence="7" id="KW-1185">Reference proteome</keyword>
<dbReference type="CDD" id="cd07045">
    <property type="entry name" value="BMC_CcmK_like"/>
    <property type="match status" value="1"/>
</dbReference>
<dbReference type="PANTHER" id="PTHR33941:SF11">
    <property type="entry name" value="BACTERIAL MICROCOMPARTMENT SHELL PROTEIN PDUJ"/>
    <property type="match status" value="1"/>
</dbReference>
<accession>A0ABQ4K7P2</accession>
<feature type="compositionally biased region" description="Polar residues" evidence="4">
    <location>
        <begin position="146"/>
        <end position="156"/>
    </location>
</feature>
<feature type="compositionally biased region" description="Polar residues" evidence="4">
    <location>
        <begin position="105"/>
        <end position="119"/>
    </location>
</feature>
<dbReference type="SUPFAM" id="SSF143414">
    <property type="entry name" value="CcmK-like"/>
    <property type="match status" value="1"/>
</dbReference>
<dbReference type="Proteomes" id="UP000680279">
    <property type="component" value="Unassembled WGS sequence"/>
</dbReference>
<dbReference type="InterPro" id="IPR044872">
    <property type="entry name" value="CcmK/CsoS1_BMC"/>
</dbReference>
<evidence type="ECO:0000256" key="2">
    <source>
        <dbReference type="ARBA" id="ARBA00024446"/>
    </source>
</evidence>
<proteinExistence type="inferred from homology"/>
<dbReference type="InterPro" id="IPR037233">
    <property type="entry name" value="CcmK-like_sf"/>
</dbReference>
<dbReference type="PROSITE" id="PS51930">
    <property type="entry name" value="BMC_2"/>
    <property type="match status" value="1"/>
</dbReference>
<evidence type="ECO:0000313" key="7">
    <source>
        <dbReference type="Proteomes" id="UP000680279"/>
    </source>
</evidence>
<evidence type="ECO:0000256" key="3">
    <source>
        <dbReference type="PROSITE-ProRule" id="PRU01278"/>
    </source>
</evidence>
<dbReference type="EMBL" id="BOQT01000010">
    <property type="protein sequence ID" value="GIN21759.1"/>
    <property type="molecule type" value="Genomic_DNA"/>
</dbReference>
<dbReference type="SMART" id="SM00877">
    <property type="entry name" value="BMC"/>
    <property type="match status" value="1"/>
</dbReference>